<proteinExistence type="predicted"/>
<feature type="coiled-coil region" evidence="1">
    <location>
        <begin position="149"/>
        <end position="176"/>
    </location>
</feature>
<name>A0ABV0KG17_9CYAN</name>
<gene>
    <name evidence="2" type="ORF">NDI38_06985</name>
</gene>
<keyword evidence="3" id="KW-1185">Reference proteome</keyword>
<dbReference type="EMBL" id="JAMPLM010000004">
    <property type="protein sequence ID" value="MEP1058182.1"/>
    <property type="molecule type" value="Genomic_DNA"/>
</dbReference>
<accession>A0ABV0KG17</accession>
<evidence type="ECO:0000313" key="3">
    <source>
        <dbReference type="Proteomes" id="UP001476950"/>
    </source>
</evidence>
<sequence length="186" mass="21669">MFQLALMSCSRSICKQQYQIMGVQLFPVLEGYERDYLFIHRSGDWKSVASMLEELDGIAEQIEIEPISEFINCTRSESPLPFDDEELEEFEQLGELIDGVWYYEGRELWSIEPQWSLPEQGLKTVRALIHHLRSLLPEWDLLSSDDRELDEDTEDYQGALSELEELESVLIKAQNEGKRFRICLSG</sequence>
<organism evidence="2 3">
    <name type="scientific">Stenomitos frigidus AS-A4</name>
    <dbReference type="NCBI Taxonomy" id="2933935"/>
    <lineage>
        <taxon>Bacteria</taxon>
        <taxon>Bacillati</taxon>
        <taxon>Cyanobacteriota</taxon>
        <taxon>Cyanophyceae</taxon>
        <taxon>Leptolyngbyales</taxon>
        <taxon>Leptolyngbyaceae</taxon>
        <taxon>Stenomitos</taxon>
    </lineage>
</organism>
<evidence type="ECO:0000313" key="2">
    <source>
        <dbReference type="EMBL" id="MEP1058182.1"/>
    </source>
</evidence>
<comment type="caution">
    <text evidence="2">The sequence shown here is derived from an EMBL/GenBank/DDBJ whole genome shotgun (WGS) entry which is preliminary data.</text>
</comment>
<reference evidence="2 3" key="1">
    <citation type="submission" date="2022-04" db="EMBL/GenBank/DDBJ databases">
        <title>Positive selection, recombination, and allopatry shape intraspecific diversity of widespread and dominant cyanobacteria.</title>
        <authorList>
            <person name="Wei J."/>
            <person name="Shu W."/>
            <person name="Hu C."/>
        </authorList>
    </citation>
    <scope>NUCLEOTIDE SEQUENCE [LARGE SCALE GENOMIC DNA]</scope>
    <source>
        <strain evidence="2 3">AS-A4</strain>
    </source>
</reference>
<dbReference type="Proteomes" id="UP001476950">
    <property type="component" value="Unassembled WGS sequence"/>
</dbReference>
<evidence type="ECO:0008006" key="4">
    <source>
        <dbReference type="Google" id="ProtNLM"/>
    </source>
</evidence>
<dbReference type="RefSeq" id="WP_190454786.1">
    <property type="nucleotide sequence ID" value="NZ_JAMPLM010000004.1"/>
</dbReference>
<protein>
    <recommendedName>
        <fullName evidence="4">DUF1877 domain-containing protein</fullName>
    </recommendedName>
</protein>
<evidence type="ECO:0000256" key="1">
    <source>
        <dbReference type="SAM" id="Coils"/>
    </source>
</evidence>
<keyword evidence="1" id="KW-0175">Coiled coil</keyword>